<dbReference type="PANTHER" id="PTHR24202">
    <property type="entry name" value="E3 UBIQUITIN-PROTEIN LIGASE MIB2"/>
    <property type="match status" value="1"/>
</dbReference>
<dbReference type="GO" id="GO:0005737">
    <property type="term" value="C:cytoplasm"/>
    <property type="evidence" value="ECO:0007669"/>
    <property type="project" value="UniProtKB-SubCell"/>
</dbReference>
<keyword evidence="4" id="KW-0479">Metal-binding</keyword>
<dbReference type="GO" id="GO:0008270">
    <property type="term" value="F:zinc ion binding"/>
    <property type="evidence" value="ECO:0007669"/>
    <property type="project" value="UniProtKB-KW"/>
</dbReference>
<dbReference type="Gene3D" id="2.30.30.40">
    <property type="entry name" value="SH3 Domains"/>
    <property type="match status" value="1"/>
</dbReference>
<dbReference type="InterPro" id="IPR000433">
    <property type="entry name" value="Znf_ZZ"/>
</dbReference>
<evidence type="ECO:0000259" key="11">
    <source>
        <dbReference type="PROSITE" id="PS51416"/>
    </source>
</evidence>
<evidence type="ECO:0000256" key="9">
    <source>
        <dbReference type="PROSITE-ProRule" id="PRU00228"/>
    </source>
</evidence>
<dbReference type="AlphaFoldDB" id="A0A9X0A4W1"/>
<evidence type="ECO:0000256" key="3">
    <source>
        <dbReference type="ARBA" id="ARBA00022490"/>
    </source>
</evidence>
<dbReference type="Pfam" id="PF00569">
    <property type="entry name" value="ZZ"/>
    <property type="match status" value="1"/>
</dbReference>
<evidence type="ECO:0000256" key="1">
    <source>
        <dbReference type="ARBA" id="ARBA00004496"/>
    </source>
</evidence>
<reference evidence="12" key="1">
    <citation type="submission" date="2023-01" db="EMBL/GenBank/DDBJ databases">
        <title>Genome assembly of the deep-sea coral Lophelia pertusa.</title>
        <authorList>
            <person name="Herrera S."/>
            <person name="Cordes E."/>
        </authorList>
    </citation>
    <scope>NUCLEOTIDE SEQUENCE</scope>
    <source>
        <strain evidence="12">USNM1676648</strain>
        <tissue evidence="12">Polyp</tissue>
    </source>
</reference>
<name>A0A9X0A4W1_9CNID</name>
<dbReference type="GO" id="GO:0016567">
    <property type="term" value="P:protein ubiquitination"/>
    <property type="evidence" value="ECO:0007669"/>
    <property type="project" value="InterPro"/>
</dbReference>
<dbReference type="Gene3D" id="3.30.60.90">
    <property type="match status" value="1"/>
</dbReference>
<sequence length="169" mass="19093">MVAKSALLLETRWKCADCENYDLCSTCFTSDVHDKQHAFLRIEKPQGDGIPVGKRTNFVKLQSKGFFPGAKVSRGRDWNWGEQDGGNGRVGTLSEIIAWSGVERSGADVIWYMLRNNTYRTGYQGSVSSSVKIFVFEPKVFSGQPLYRLLVNYTDTLYIHCWQGEMGCD</sequence>
<accession>A0A9X0A4W1</accession>
<evidence type="ECO:0000313" key="12">
    <source>
        <dbReference type="EMBL" id="KAJ7393466.1"/>
    </source>
</evidence>
<evidence type="ECO:0000256" key="8">
    <source>
        <dbReference type="ARBA" id="ARBA00022833"/>
    </source>
</evidence>
<comment type="subcellular location">
    <subcellularLocation>
        <location evidence="1">Cytoplasm</location>
    </subcellularLocation>
</comment>
<gene>
    <name evidence="12" type="primary">MIB1_1</name>
    <name evidence="12" type="ORF">OS493_006445</name>
</gene>
<dbReference type="Proteomes" id="UP001163046">
    <property type="component" value="Unassembled WGS sequence"/>
</dbReference>
<dbReference type="InterPro" id="IPR010606">
    <property type="entry name" value="Mib_Herc2"/>
</dbReference>
<dbReference type="EMBL" id="MU825398">
    <property type="protein sequence ID" value="KAJ7393466.1"/>
    <property type="molecule type" value="Genomic_DNA"/>
</dbReference>
<feature type="domain" description="ZZ-type" evidence="10">
    <location>
        <begin position="1"/>
        <end position="47"/>
    </location>
</feature>
<dbReference type="PROSITE" id="PS50135">
    <property type="entry name" value="ZF_ZZ_2"/>
    <property type="match status" value="1"/>
</dbReference>
<keyword evidence="13" id="KW-1185">Reference proteome</keyword>
<dbReference type="SUPFAM" id="SSF57850">
    <property type="entry name" value="RING/U-box"/>
    <property type="match status" value="1"/>
</dbReference>
<keyword evidence="12" id="KW-0808">Transferase</keyword>
<dbReference type="PANTHER" id="PTHR24202:SF4">
    <property type="entry name" value="E3 UBIQUITIN-PROTEIN LIGASE MIB2-RELATED"/>
    <property type="match status" value="1"/>
</dbReference>
<evidence type="ECO:0000259" key="10">
    <source>
        <dbReference type="PROSITE" id="PS50135"/>
    </source>
</evidence>
<dbReference type="OrthoDB" id="2122982at2759"/>
<proteinExistence type="predicted"/>
<keyword evidence="8" id="KW-0862">Zinc</keyword>
<dbReference type="SMART" id="SM00291">
    <property type="entry name" value="ZnF_ZZ"/>
    <property type="match status" value="1"/>
</dbReference>
<protein>
    <submittedName>
        <fullName evidence="12">E3 ubiquitin-protein ligase mib1</fullName>
        <ecNumber evidence="12">2.3.2.27</ecNumber>
    </submittedName>
</protein>
<dbReference type="InterPro" id="IPR037252">
    <property type="entry name" value="Mib_Herc2_sf"/>
</dbReference>
<dbReference type="Pfam" id="PF06701">
    <property type="entry name" value="MIB_HERC2"/>
    <property type="match status" value="1"/>
</dbReference>
<dbReference type="SUPFAM" id="SSF159034">
    <property type="entry name" value="Mib/herc2 domain-like"/>
    <property type="match status" value="1"/>
</dbReference>
<comment type="pathway">
    <text evidence="2">Protein modification; protein ubiquitination.</text>
</comment>
<evidence type="ECO:0000256" key="4">
    <source>
        <dbReference type="ARBA" id="ARBA00022723"/>
    </source>
</evidence>
<evidence type="ECO:0000256" key="7">
    <source>
        <dbReference type="ARBA" id="ARBA00022786"/>
    </source>
</evidence>
<comment type="caution">
    <text evidence="12">The sequence shown here is derived from an EMBL/GenBank/DDBJ whole genome shotgun (WGS) entry which is preliminary data.</text>
</comment>
<dbReference type="PROSITE" id="PS51416">
    <property type="entry name" value="MIB_HERC2"/>
    <property type="match status" value="1"/>
</dbReference>
<keyword evidence="12" id="KW-0012">Acyltransferase</keyword>
<keyword evidence="6 9" id="KW-0863">Zinc-finger</keyword>
<keyword evidence="3" id="KW-0963">Cytoplasm</keyword>
<keyword evidence="7" id="KW-0833">Ubl conjugation pathway</keyword>
<dbReference type="GO" id="GO:0061630">
    <property type="term" value="F:ubiquitin protein ligase activity"/>
    <property type="evidence" value="ECO:0007669"/>
    <property type="project" value="UniProtKB-EC"/>
</dbReference>
<evidence type="ECO:0000256" key="2">
    <source>
        <dbReference type="ARBA" id="ARBA00004906"/>
    </source>
</evidence>
<organism evidence="12 13">
    <name type="scientific">Desmophyllum pertusum</name>
    <dbReference type="NCBI Taxonomy" id="174260"/>
    <lineage>
        <taxon>Eukaryota</taxon>
        <taxon>Metazoa</taxon>
        <taxon>Cnidaria</taxon>
        <taxon>Anthozoa</taxon>
        <taxon>Hexacorallia</taxon>
        <taxon>Scleractinia</taxon>
        <taxon>Caryophylliina</taxon>
        <taxon>Caryophylliidae</taxon>
        <taxon>Desmophyllum</taxon>
    </lineage>
</organism>
<evidence type="ECO:0000256" key="5">
    <source>
        <dbReference type="ARBA" id="ARBA00022737"/>
    </source>
</evidence>
<dbReference type="EC" id="2.3.2.27" evidence="12"/>
<evidence type="ECO:0000256" key="6">
    <source>
        <dbReference type="ARBA" id="ARBA00022771"/>
    </source>
</evidence>
<keyword evidence="5" id="KW-0677">Repeat</keyword>
<feature type="domain" description="MIB/HERC2" evidence="11">
    <location>
        <begin position="58"/>
        <end position="137"/>
    </location>
</feature>
<evidence type="ECO:0000313" key="13">
    <source>
        <dbReference type="Proteomes" id="UP001163046"/>
    </source>
</evidence>
<dbReference type="InterPro" id="IPR043145">
    <property type="entry name" value="Znf_ZZ_sf"/>
</dbReference>